<evidence type="ECO:0000256" key="1">
    <source>
        <dbReference type="SAM" id="SignalP"/>
    </source>
</evidence>
<protein>
    <recommendedName>
        <fullName evidence="4">Carboxypeptidase regulatory-like domain-containing protein</fullName>
    </recommendedName>
</protein>
<comment type="caution">
    <text evidence="2">The sequence shown here is derived from an EMBL/GenBank/DDBJ whole genome shotgun (WGS) entry which is preliminary data.</text>
</comment>
<sequence length="150" mass="16836">MKKHISLSVILTCLLVLVSCSSFKKDLIPTYNAGGYRIINSKEKSIPNSNELIISGKVYDIKTGKPLNNATVLAPCIRIQVSSKGEYTIKTENSTYSNFFIEVISIGYKTIQTNFIDLKNKKEITIDFYLTEDDRPLINCEGGVKEMKSK</sequence>
<dbReference type="EMBL" id="QNVY02000001">
    <property type="protein sequence ID" value="RYJ52528.1"/>
    <property type="molecule type" value="Genomic_DNA"/>
</dbReference>
<evidence type="ECO:0008006" key="4">
    <source>
        <dbReference type="Google" id="ProtNLM"/>
    </source>
</evidence>
<evidence type="ECO:0000313" key="2">
    <source>
        <dbReference type="EMBL" id="RYJ52528.1"/>
    </source>
</evidence>
<gene>
    <name evidence="2" type="ORF">DR871_000290</name>
</gene>
<feature type="chain" id="PRO_5019776241" description="Carboxypeptidase regulatory-like domain-containing protein" evidence="1">
    <location>
        <begin position="25"/>
        <end position="150"/>
    </location>
</feature>
<dbReference type="Gene3D" id="2.60.40.1120">
    <property type="entry name" value="Carboxypeptidase-like, regulatory domain"/>
    <property type="match status" value="1"/>
</dbReference>
<dbReference type="InterPro" id="IPR008969">
    <property type="entry name" value="CarboxyPept-like_regulatory"/>
</dbReference>
<dbReference type="SUPFAM" id="SSF49464">
    <property type="entry name" value="Carboxypeptidase regulatory domain-like"/>
    <property type="match status" value="1"/>
</dbReference>
<dbReference type="RefSeq" id="WP_113665366.1">
    <property type="nucleotide sequence ID" value="NZ_QNVY02000001.1"/>
</dbReference>
<accession>A0A482TLX7</accession>
<organism evidence="2 3">
    <name type="scientific">Flavobacterium petrolei</name>
    <dbReference type="NCBI Taxonomy" id="2259594"/>
    <lineage>
        <taxon>Bacteria</taxon>
        <taxon>Pseudomonadati</taxon>
        <taxon>Bacteroidota</taxon>
        <taxon>Flavobacteriia</taxon>
        <taxon>Flavobacteriales</taxon>
        <taxon>Flavobacteriaceae</taxon>
        <taxon>Flavobacterium</taxon>
    </lineage>
</organism>
<keyword evidence="1" id="KW-0732">Signal</keyword>
<keyword evidence="3" id="KW-1185">Reference proteome</keyword>
<proteinExistence type="predicted"/>
<feature type="signal peptide" evidence="1">
    <location>
        <begin position="1"/>
        <end position="24"/>
    </location>
</feature>
<dbReference type="Proteomes" id="UP000253235">
    <property type="component" value="Unassembled WGS sequence"/>
</dbReference>
<evidence type="ECO:0000313" key="3">
    <source>
        <dbReference type="Proteomes" id="UP000253235"/>
    </source>
</evidence>
<dbReference type="PROSITE" id="PS51257">
    <property type="entry name" value="PROKAR_LIPOPROTEIN"/>
    <property type="match status" value="1"/>
</dbReference>
<name>A0A482TLX7_9FLAO</name>
<dbReference type="OrthoDB" id="1367246at2"/>
<reference evidence="2 3" key="1">
    <citation type="submission" date="2019-01" db="EMBL/GenBank/DDBJ databases">
        <title>Flavobacterium sp. nov. isolated from arctic soil.</title>
        <authorList>
            <person name="Kim D.-U."/>
        </authorList>
    </citation>
    <scope>NUCLEOTIDE SEQUENCE [LARGE SCALE GENOMIC DNA]</scope>
    <source>
        <strain evidence="2 3">Kopri-42</strain>
    </source>
</reference>
<dbReference type="AlphaFoldDB" id="A0A482TLX7"/>